<dbReference type="Proteomes" id="UP000223596">
    <property type="component" value="Unassembled WGS sequence"/>
</dbReference>
<comment type="caution">
    <text evidence="10">The sequence shown here is derived from an EMBL/GenBank/DDBJ whole genome shotgun (WGS) entry which is preliminary data.</text>
</comment>
<feature type="domain" description="CtsR C-terminal dimerization" evidence="9">
    <location>
        <begin position="79"/>
        <end position="148"/>
    </location>
</feature>
<evidence type="ECO:0000259" key="8">
    <source>
        <dbReference type="Pfam" id="PF05848"/>
    </source>
</evidence>
<dbReference type="GO" id="GO:0003677">
    <property type="term" value="F:DNA binding"/>
    <property type="evidence" value="ECO:0007669"/>
    <property type="project" value="UniProtKB-UniRule"/>
</dbReference>
<dbReference type="Pfam" id="PF17727">
    <property type="entry name" value="CtsR_C"/>
    <property type="match status" value="1"/>
</dbReference>
<protein>
    <recommendedName>
        <fullName evidence="2 7">Transcriptional regulator CtsR</fullName>
    </recommendedName>
</protein>
<dbReference type="GeneID" id="35803799"/>
<evidence type="ECO:0000256" key="3">
    <source>
        <dbReference type="ARBA" id="ARBA00022491"/>
    </source>
</evidence>
<dbReference type="RefSeq" id="WP_003515852.1">
    <property type="nucleotide sequence ID" value="NZ_CP013828.1"/>
</dbReference>
<accession>A0AB36TJI4</accession>
<dbReference type="Gene3D" id="1.10.1200.150">
    <property type="entry name" value="Transcriptional regulator CtsR, C-terminal domain"/>
    <property type="match status" value="1"/>
</dbReference>
<dbReference type="InterPro" id="IPR041473">
    <property type="entry name" value="CtsR_C"/>
</dbReference>
<evidence type="ECO:0000256" key="2">
    <source>
        <dbReference type="ARBA" id="ARBA00014129"/>
    </source>
</evidence>
<evidence type="ECO:0000256" key="4">
    <source>
        <dbReference type="ARBA" id="ARBA00023015"/>
    </source>
</evidence>
<evidence type="ECO:0000259" key="9">
    <source>
        <dbReference type="Pfam" id="PF17727"/>
    </source>
</evidence>
<organism evidence="10 11">
    <name type="scientific">Acetivibrio thermocellus AD2</name>
    <dbReference type="NCBI Taxonomy" id="1138384"/>
    <lineage>
        <taxon>Bacteria</taxon>
        <taxon>Bacillati</taxon>
        <taxon>Bacillota</taxon>
        <taxon>Clostridia</taxon>
        <taxon>Eubacteriales</taxon>
        <taxon>Oscillospiraceae</taxon>
        <taxon>Acetivibrio</taxon>
    </lineage>
</organism>
<evidence type="ECO:0000256" key="7">
    <source>
        <dbReference type="PIRNR" id="PIRNR010607"/>
    </source>
</evidence>
<evidence type="ECO:0000313" key="10">
    <source>
        <dbReference type="EMBL" id="PFH03756.1"/>
    </source>
</evidence>
<dbReference type="Pfam" id="PF05848">
    <property type="entry name" value="CtsR"/>
    <property type="match status" value="1"/>
</dbReference>
<keyword evidence="3 7" id="KW-0678">Repressor</keyword>
<gene>
    <name evidence="10" type="ORF">M972_112570</name>
</gene>
<dbReference type="InterPro" id="IPR041902">
    <property type="entry name" value="CtsR_N_sf"/>
</dbReference>
<dbReference type="SMR" id="A0AB36TJI4"/>
<evidence type="ECO:0000313" key="11">
    <source>
        <dbReference type="Proteomes" id="UP000223596"/>
    </source>
</evidence>
<dbReference type="PIRSF" id="PIRSF010607">
    <property type="entry name" value="Txn_repr_CtsR"/>
    <property type="match status" value="1"/>
</dbReference>
<name>A0AB36TJI4_ACETH</name>
<keyword evidence="5 7" id="KW-0238">DNA-binding</keyword>
<evidence type="ECO:0000256" key="1">
    <source>
        <dbReference type="ARBA" id="ARBA00010189"/>
    </source>
</evidence>
<dbReference type="AlphaFoldDB" id="A0AB36TJI4"/>
<comment type="similarity">
    <text evidence="1 7">Belongs to the CtsR family.</text>
</comment>
<dbReference type="GO" id="GO:0006355">
    <property type="term" value="P:regulation of DNA-templated transcription"/>
    <property type="evidence" value="ECO:0007669"/>
    <property type="project" value="UniProtKB-UniRule"/>
</dbReference>
<reference evidence="10 11" key="1">
    <citation type="submission" date="2017-09" db="EMBL/GenBank/DDBJ databases">
        <title>Evaluation of Pacific Biosciences Sequencing Technology to Finishing C. thermocellum Genome Sequences.</title>
        <authorList>
            <person name="Brown S."/>
        </authorList>
    </citation>
    <scope>NUCLEOTIDE SEQUENCE [LARGE SCALE GENOMIC DNA]</scope>
    <source>
        <strain evidence="10 11">AD2</strain>
    </source>
</reference>
<dbReference type="InterPro" id="IPR041908">
    <property type="entry name" value="CtsR_C_sf"/>
</dbReference>
<evidence type="ECO:0000256" key="6">
    <source>
        <dbReference type="ARBA" id="ARBA00023163"/>
    </source>
</evidence>
<dbReference type="InterPro" id="IPR040465">
    <property type="entry name" value="CtsR_N"/>
</dbReference>
<sequence length="153" mass="17049">MARLSDLIEAFIKQLIDDTDGTIEIQRNELASQFNCVPSQINYVIDTRFTTERGYYVESRRGGGGYIKITRVSIGHEGKNYLMHIINSMGDSISQQSAHVFINNFVDHNVVTEKEAMLLKAATSDKALAAVPVESRGQIRASILKNMLVCLLV</sequence>
<evidence type="ECO:0000256" key="5">
    <source>
        <dbReference type="ARBA" id="ARBA00023125"/>
    </source>
</evidence>
<proteinExistence type="inferred from homology"/>
<keyword evidence="6 7" id="KW-0804">Transcription</keyword>
<dbReference type="EMBL" id="PDBW01000001">
    <property type="protein sequence ID" value="PFH03756.1"/>
    <property type="molecule type" value="Genomic_DNA"/>
</dbReference>
<keyword evidence="4 7" id="KW-0805">Transcription regulation</keyword>
<dbReference type="Gene3D" id="3.30.56.130">
    <property type="entry name" value="Transcriptional regulator CtsR, winged HTH domain"/>
    <property type="match status" value="1"/>
</dbReference>
<dbReference type="InterPro" id="IPR008463">
    <property type="entry name" value="CtsR"/>
</dbReference>
<feature type="domain" description="CtsR N-terminal HTH" evidence="8">
    <location>
        <begin position="3"/>
        <end position="72"/>
    </location>
</feature>